<feature type="region of interest" description="Disordered" evidence="1">
    <location>
        <begin position="1"/>
        <end position="61"/>
    </location>
</feature>
<keyword evidence="3" id="KW-1185">Reference proteome</keyword>
<evidence type="ECO:0000313" key="3">
    <source>
        <dbReference type="Proteomes" id="UP000836841"/>
    </source>
</evidence>
<feature type="compositionally biased region" description="Basic and acidic residues" evidence="1">
    <location>
        <begin position="35"/>
        <end position="51"/>
    </location>
</feature>
<protein>
    <submittedName>
        <fullName evidence="2">Uncharacterized protein</fullName>
    </submittedName>
</protein>
<dbReference type="AlphaFoldDB" id="A0AAU9SKN4"/>
<dbReference type="EMBL" id="OU466861">
    <property type="protein sequence ID" value="CAH2066708.1"/>
    <property type="molecule type" value="Genomic_DNA"/>
</dbReference>
<feature type="compositionally biased region" description="Low complexity" evidence="1">
    <location>
        <begin position="1"/>
        <end position="15"/>
    </location>
</feature>
<dbReference type="Proteomes" id="UP000836841">
    <property type="component" value="Chromosome 5"/>
</dbReference>
<sequence length="61" mass="6566">MASSSKLAAAKANLLGKRKPEDGLKTKPFLKKHKGNPDEIKGTVEMSETKSDQANLISVKV</sequence>
<evidence type="ECO:0000256" key="1">
    <source>
        <dbReference type="SAM" id="MobiDB-lite"/>
    </source>
</evidence>
<name>A0AAU9SKN4_THLAR</name>
<accession>A0AAU9SKN4</accession>
<evidence type="ECO:0000313" key="2">
    <source>
        <dbReference type="EMBL" id="CAH2066708.1"/>
    </source>
</evidence>
<organism evidence="2 3">
    <name type="scientific">Thlaspi arvense</name>
    <name type="common">Field penny-cress</name>
    <dbReference type="NCBI Taxonomy" id="13288"/>
    <lineage>
        <taxon>Eukaryota</taxon>
        <taxon>Viridiplantae</taxon>
        <taxon>Streptophyta</taxon>
        <taxon>Embryophyta</taxon>
        <taxon>Tracheophyta</taxon>
        <taxon>Spermatophyta</taxon>
        <taxon>Magnoliopsida</taxon>
        <taxon>eudicotyledons</taxon>
        <taxon>Gunneridae</taxon>
        <taxon>Pentapetalae</taxon>
        <taxon>rosids</taxon>
        <taxon>malvids</taxon>
        <taxon>Brassicales</taxon>
        <taxon>Brassicaceae</taxon>
        <taxon>Thlaspideae</taxon>
        <taxon>Thlaspi</taxon>
    </lineage>
</organism>
<feature type="compositionally biased region" description="Polar residues" evidence="1">
    <location>
        <begin position="52"/>
        <end position="61"/>
    </location>
</feature>
<gene>
    <name evidence="2" type="ORF">TAV2_LOCUS17988</name>
</gene>
<proteinExistence type="predicted"/>
<reference evidence="2 3" key="1">
    <citation type="submission" date="2022-03" db="EMBL/GenBank/DDBJ databases">
        <authorList>
            <person name="Nunn A."/>
            <person name="Chopra R."/>
            <person name="Nunn A."/>
            <person name="Contreras Garrido A."/>
        </authorList>
    </citation>
    <scope>NUCLEOTIDE SEQUENCE [LARGE SCALE GENOMIC DNA]</scope>
</reference>